<keyword evidence="1" id="KW-0812">Transmembrane</keyword>
<keyword evidence="3" id="KW-1185">Reference proteome</keyword>
<dbReference type="Proteomes" id="UP000002255">
    <property type="component" value="Chromosome"/>
</dbReference>
<name>D1BUL3_XYLCX</name>
<keyword evidence="1" id="KW-1133">Transmembrane helix</keyword>
<dbReference type="KEGG" id="xce:Xcel_0215"/>
<proteinExistence type="predicted"/>
<reference evidence="3" key="1">
    <citation type="submission" date="2009-11" db="EMBL/GenBank/DDBJ databases">
        <title>The complete chromosome of Xylanimonas cellulosilytica DSM 15894.</title>
        <authorList>
            <consortium name="US DOE Joint Genome Institute (JGI-PGF)"/>
            <person name="Lucas S."/>
            <person name="Copeland A."/>
            <person name="Lapidus A."/>
            <person name="Glavina del Rio T."/>
            <person name="Dalin E."/>
            <person name="Tice H."/>
            <person name="Bruce D."/>
            <person name="Goodwin L."/>
            <person name="Pitluck S."/>
            <person name="Kyrpides N."/>
            <person name="Mavromatis K."/>
            <person name="Ivanova N."/>
            <person name="Mikhailova N."/>
            <person name="Foster B."/>
            <person name="Clum A."/>
            <person name="Brettin T."/>
            <person name="Detter J.C."/>
            <person name="Han C."/>
            <person name="Larimer F."/>
            <person name="Land M."/>
            <person name="Hauser L."/>
            <person name="Markowitz V."/>
            <person name="Cheng J.F."/>
            <person name="Hugenholtz P."/>
            <person name="Woyke T."/>
            <person name="Wu D."/>
            <person name="Gehrich-Schroeter G."/>
            <person name="Schneider S."/>
            <person name="Pukall S.R."/>
            <person name="Klenk H.P."/>
            <person name="Eisen J.A."/>
        </authorList>
    </citation>
    <scope>NUCLEOTIDE SEQUENCE [LARGE SCALE GENOMIC DNA]</scope>
    <source>
        <strain evidence="3">DSM 15894 / CECT 5975 / LMG 20990 / XIL07</strain>
    </source>
</reference>
<dbReference type="RefSeq" id="WP_012876999.1">
    <property type="nucleotide sequence ID" value="NC_013530.1"/>
</dbReference>
<evidence type="ECO:0000313" key="3">
    <source>
        <dbReference type="Proteomes" id="UP000002255"/>
    </source>
</evidence>
<organism evidence="2 3">
    <name type="scientific">Xylanimonas cellulosilytica (strain DSM 15894 / JCM 12276 / CECT 5975 / KCTC 9989 / LMG 20990 / NBRC 107835 / XIL07)</name>
    <dbReference type="NCBI Taxonomy" id="446471"/>
    <lineage>
        <taxon>Bacteria</taxon>
        <taxon>Bacillati</taxon>
        <taxon>Actinomycetota</taxon>
        <taxon>Actinomycetes</taxon>
        <taxon>Micrococcales</taxon>
        <taxon>Promicromonosporaceae</taxon>
        <taxon>Xylanimonas</taxon>
    </lineage>
</organism>
<accession>D1BUL3</accession>
<evidence type="ECO:0000313" key="2">
    <source>
        <dbReference type="EMBL" id="ACZ29254.1"/>
    </source>
</evidence>
<evidence type="ECO:0000256" key="1">
    <source>
        <dbReference type="SAM" id="Phobius"/>
    </source>
</evidence>
<dbReference type="EMBL" id="CP001821">
    <property type="protein sequence ID" value="ACZ29254.1"/>
    <property type="molecule type" value="Genomic_DNA"/>
</dbReference>
<dbReference type="STRING" id="446471.Xcel_0215"/>
<feature type="transmembrane region" description="Helical" evidence="1">
    <location>
        <begin position="15"/>
        <end position="36"/>
    </location>
</feature>
<dbReference type="eggNOG" id="ENOG502ZE50">
    <property type="taxonomic scope" value="Bacteria"/>
</dbReference>
<dbReference type="AlphaFoldDB" id="D1BUL3"/>
<keyword evidence="1" id="KW-0472">Membrane</keyword>
<dbReference type="HOGENOM" id="CLU_1755565_0_0_11"/>
<protein>
    <submittedName>
        <fullName evidence="2">Uncharacterized protein</fullName>
    </submittedName>
</protein>
<sequence length="135" mass="14382">MSSADARHGRRARQVTYGMVAVLVAAAIAHVELWPLTSFRLFSSVRTGTGTAYELLAVGADGTRTPVPARIQLLAGLAEEAPDDVAAQVGAWLDDAGLDPAAVDVVVLERATWQLDPDTLARHETARDVVLEVRP</sequence>
<gene>
    <name evidence="2" type="ordered locus">Xcel_0215</name>
</gene>
<reference evidence="2 3" key="2">
    <citation type="journal article" date="2010" name="Stand. Genomic Sci.">
        <title>Complete genome sequence of Xylanimonas cellulosilytica type strain (XIL07).</title>
        <authorList>
            <person name="Foster B."/>
            <person name="Pukall R."/>
            <person name="Abt B."/>
            <person name="Nolan M."/>
            <person name="Glavina Del Rio T."/>
            <person name="Chen F."/>
            <person name="Lucas S."/>
            <person name="Tice H."/>
            <person name="Pitluck S."/>
            <person name="Cheng J.-F."/>
            <person name="Chertkov O."/>
            <person name="Brettin T."/>
            <person name="Han C."/>
            <person name="Detter J.C."/>
            <person name="Bruce D."/>
            <person name="Goodwin L."/>
            <person name="Ivanova N."/>
            <person name="Mavromatis K."/>
            <person name="Pati A."/>
            <person name="Mikhailova N."/>
            <person name="Chen A."/>
            <person name="Palaniappan K."/>
            <person name="Land M."/>
            <person name="Hauser L."/>
            <person name="Chang Y.-J."/>
            <person name="Jeffries C.D."/>
            <person name="Chain P."/>
            <person name="Rohde M."/>
            <person name="Goeker M."/>
            <person name="Bristow J."/>
            <person name="Eisen J.A."/>
            <person name="Markowitz V."/>
            <person name="Hugenholtz P."/>
            <person name="Kyrpides N.C."/>
            <person name="Klenk H.-P."/>
            <person name="Lapidus A."/>
        </authorList>
    </citation>
    <scope>NUCLEOTIDE SEQUENCE [LARGE SCALE GENOMIC DNA]</scope>
    <source>
        <strain evidence="3">DSM 15894 / CECT 5975 / LMG 20990 / XIL07</strain>
    </source>
</reference>
<dbReference type="OrthoDB" id="4829374at2"/>